<comment type="caution">
    <text evidence="9">The sequence shown here is derived from an EMBL/GenBank/DDBJ whole genome shotgun (WGS) entry which is preliminary data.</text>
</comment>
<name>A0A367YXJ1_9ACTN</name>
<evidence type="ECO:0000256" key="1">
    <source>
        <dbReference type="ARBA" id="ARBA00004651"/>
    </source>
</evidence>
<sequence>MLRYLPLFIALALMVYCVIDVAQSEADRIRNAPRWLWLTVIVVVPIIGPICWLLLGRPKADGGGGGGYDRPRYPDDDPDFLRRL</sequence>
<feature type="region of interest" description="Disordered" evidence="6">
    <location>
        <begin position="61"/>
        <end position="84"/>
    </location>
</feature>
<evidence type="ECO:0000256" key="2">
    <source>
        <dbReference type="ARBA" id="ARBA00022475"/>
    </source>
</evidence>
<protein>
    <submittedName>
        <fullName evidence="9">PLDc_N domain-containing protein</fullName>
    </submittedName>
</protein>
<evidence type="ECO:0000313" key="9">
    <source>
        <dbReference type="EMBL" id="RCK69661.1"/>
    </source>
</evidence>
<comment type="subcellular location">
    <subcellularLocation>
        <location evidence="1">Cell membrane</location>
        <topology evidence="1">Multi-pass membrane protein</topology>
    </subcellularLocation>
</comment>
<evidence type="ECO:0000313" key="10">
    <source>
        <dbReference type="Proteomes" id="UP000252770"/>
    </source>
</evidence>
<feature type="domain" description="Cardiolipin synthase N-terminal" evidence="8">
    <location>
        <begin position="12"/>
        <end position="57"/>
    </location>
</feature>
<keyword evidence="5 7" id="KW-0472">Membrane</keyword>
<accession>A0A367YXJ1</accession>
<reference evidence="9 10" key="1">
    <citation type="submission" date="2018-07" db="EMBL/GenBank/DDBJ databases">
        <title>Desertimonas flava gen. nov. sp. nov.</title>
        <authorList>
            <person name="Liu S."/>
        </authorList>
    </citation>
    <scope>NUCLEOTIDE SEQUENCE [LARGE SCALE GENOMIC DNA]</scope>
    <source>
        <strain evidence="9 10">16Sb5-5</strain>
    </source>
</reference>
<dbReference type="RefSeq" id="WP_114126422.1">
    <property type="nucleotide sequence ID" value="NZ_QOUI01000005.1"/>
</dbReference>
<evidence type="ECO:0000256" key="7">
    <source>
        <dbReference type="SAM" id="Phobius"/>
    </source>
</evidence>
<dbReference type="InterPro" id="IPR027379">
    <property type="entry name" value="CLS_N"/>
</dbReference>
<feature type="compositionally biased region" description="Basic and acidic residues" evidence="6">
    <location>
        <begin position="69"/>
        <end position="84"/>
    </location>
</feature>
<gene>
    <name evidence="9" type="ORF">DT076_09385</name>
</gene>
<proteinExistence type="predicted"/>
<dbReference type="EMBL" id="QOUI01000005">
    <property type="protein sequence ID" value="RCK69661.1"/>
    <property type="molecule type" value="Genomic_DNA"/>
</dbReference>
<evidence type="ECO:0000256" key="3">
    <source>
        <dbReference type="ARBA" id="ARBA00022692"/>
    </source>
</evidence>
<feature type="transmembrane region" description="Helical" evidence="7">
    <location>
        <begin position="36"/>
        <end position="55"/>
    </location>
</feature>
<dbReference type="Pfam" id="PF13396">
    <property type="entry name" value="PLDc_N"/>
    <property type="match status" value="1"/>
</dbReference>
<keyword evidence="4 7" id="KW-1133">Transmembrane helix</keyword>
<keyword evidence="10" id="KW-1185">Reference proteome</keyword>
<evidence type="ECO:0000256" key="6">
    <source>
        <dbReference type="SAM" id="MobiDB-lite"/>
    </source>
</evidence>
<dbReference type="AlphaFoldDB" id="A0A367YXJ1"/>
<keyword evidence="2" id="KW-1003">Cell membrane</keyword>
<dbReference type="GO" id="GO:0005886">
    <property type="term" value="C:plasma membrane"/>
    <property type="evidence" value="ECO:0007669"/>
    <property type="project" value="UniProtKB-SubCell"/>
</dbReference>
<organism evidence="9 10">
    <name type="scientific">Desertihabitans brevis</name>
    <dbReference type="NCBI Taxonomy" id="2268447"/>
    <lineage>
        <taxon>Bacteria</taxon>
        <taxon>Bacillati</taxon>
        <taxon>Actinomycetota</taxon>
        <taxon>Actinomycetes</taxon>
        <taxon>Propionibacteriales</taxon>
        <taxon>Propionibacteriaceae</taxon>
        <taxon>Desertihabitans</taxon>
    </lineage>
</organism>
<evidence type="ECO:0000259" key="8">
    <source>
        <dbReference type="Pfam" id="PF13396"/>
    </source>
</evidence>
<keyword evidence="3 7" id="KW-0812">Transmembrane</keyword>
<evidence type="ECO:0000256" key="5">
    <source>
        <dbReference type="ARBA" id="ARBA00023136"/>
    </source>
</evidence>
<dbReference type="Proteomes" id="UP000252770">
    <property type="component" value="Unassembled WGS sequence"/>
</dbReference>
<evidence type="ECO:0000256" key="4">
    <source>
        <dbReference type="ARBA" id="ARBA00022989"/>
    </source>
</evidence>